<dbReference type="PANTHER" id="PTHR30413">
    <property type="entry name" value="INNER MEMBRANE TRANSPORT PERMEASE"/>
    <property type="match status" value="1"/>
</dbReference>
<feature type="transmembrane region" description="Helical" evidence="9">
    <location>
        <begin position="145"/>
        <end position="171"/>
    </location>
</feature>
<protein>
    <recommendedName>
        <fullName evidence="9">Transport permease protein</fullName>
    </recommendedName>
</protein>
<evidence type="ECO:0000256" key="2">
    <source>
        <dbReference type="ARBA" id="ARBA00007783"/>
    </source>
</evidence>
<comment type="caution">
    <text evidence="11">The sequence shown here is derived from an EMBL/GenBank/DDBJ whole genome shotgun (WGS) entry which is preliminary data.</text>
</comment>
<dbReference type="RefSeq" id="WP_315575593.1">
    <property type="nucleotide sequence ID" value="NZ_JARDXH010000002.1"/>
</dbReference>
<comment type="subcellular location">
    <subcellularLocation>
        <location evidence="1">Cell inner membrane</location>
        <topology evidence="1">Multi-pass membrane protein</topology>
    </subcellularLocation>
    <subcellularLocation>
        <location evidence="9">Cell membrane</location>
        <topology evidence="9">Multi-pass membrane protein</topology>
    </subcellularLocation>
</comment>
<keyword evidence="6 9" id="KW-0812">Transmembrane</keyword>
<feature type="transmembrane region" description="Helical" evidence="9">
    <location>
        <begin position="34"/>
        <end position="55"/>
    </location>
</feature>
<evidence type="ECO:0000256" key="6">
    <source>
        <dbReference type="ARBA" id="ARBA00022692"/>
    </source>
</evidence>
<sequence length="267" mass="30636">MAYYTKLFSEIFQERELLYILAKRDVSIRYKQTYLGIIWAIIRPVLTMLVFLFAFKNVAKIGDISGFPIQLVIFSGVIFWNLFANTFQAVSNSILANNNLVSKVYFPRLIIAFSSIAVSLFDFLIGLIVYTILSLYLMHALPISMLLLPLAVFLTLLFSIGLGLIFCSYSVKYRDFLQMIPLIVQYGFFVSPIVYTAKSLQISNWFNVYAFINPLVGLVEYARILLIPGYSTLNFDFIYLSISTCFITFLIGIYVFTKKESSFVDYL</sequence>
<evidence type="ECO:0000256" key="9">
    <source>
        <dbReference type="RuleBase" id="RU361157"/>
    </source>
</evidence>
<dbReference type="InterPro" id="IPR047817">
    <property type="entry name" value="ABC2_TM_bact-type"/>
</dbReference>
<dbReference type="PRINTS" id="PR00164">
    <property type="entry name" value="ABC2TRNSPORT"/>
</dbReference>
<evidence type="ECO:0000256" key="3">
    <source>
        <dbReference type="ARBA" id="ARBA00022448"/>
    </source>
</evidence>
<dbReference type="EMBL" id="JAVNWW010000001">
    <property type="protein sequence ID" value="MDU0808176.1"/>
    <property type="molecule type" value="Genomic_DNA"/>
</dbReference>
<comment type="similarity">
    <text evidence="2 9">Belongs to the ABC-2 integral membrane protein family.</text>
</comment>
<keyword evidence="3 9" id="KW-0813">Transport</keyword>
<feature type="transmembrane region" description="Helical" evidence="9">
    <location>
        <begin position="208"/>
        <end position="231"/>
    </location>
</feature>
<feature type="transmembrane region" description="Helical" evidence="9">
    <location>
        <begin position="237"/>
        <end position="257"/>
    </location>
</feature>
<dbReference type="PANTHER" id="PTHR30413:SF8">
    <property type="entry name" value="TRANSPORT PERMEASE PROTEIN"/>
    <property type="match status" value="1"/>
</dbReference>
<evidence type="ECO:0000256" key="4">
    <source>
        <dbReference type="ARBA" id="ARBA00022475"/>
    </source>
</evidence>
<dbReference type="Proteomes" id="UP001249959">
    <property type="component" value="Unassembled WGS sequence"/>
</dbReference>
<reference evidence="11 12" key="1">
    <citation type="submission" date="2023-09" db="EMBL/GenBank/DDBJ databases">
        <title>Aquirufa genomes.</title>
        <authorList>
            <person name="Pitt A."/>
        </authorList>
    </citation>
    <scope>NUCLEOTIDE SEQUENCE [LARGE SCALE GENOMIC DNA]</scope>
    <source>
        <strain evidence="11 12">LEOWEIH-7C</strain>
    </source>
</reference>
<proteinExistence type="inferred from homology"/>
<evidence type="ECO:0000259" key="10">
    <source>
        <dbReference type="PROSITE" id="PS51012"/>
    </source>
</evidence>
<evidence type="ECO:0000256" key="8">
    <source>
        <dbReference type="ARBA" id="ARBA00023136"/>
    </source>
</evidence>
<evidence type="ECO:0000313" key="12">
    <source>
        <dbReference type="Proteomes" id="UP001249959"/>
    </source>
</evidence>
<keyword evidence="8 9" id="KW-0472">Membrane</keyword>
<evidence type="ECO:0000256" key="7">
    <source>
        <dbReference type="ARBA" id="ARBA00022989"/>
    </source>
</evidence>
<feature type="transmembrane region" description="Helical" evidence="9">
    <location>
        <begin position="110"/>
        <end position="133"/>
    </location>
</feature>
<feature type="domain" description="ABC transmembrane type-2" evidence="10">
    <location>
        <begin position="35"/>
        <end position="259"/>
    </location>
</feature>
<dbReference type="PROSITE" id="PS51012">
    <property type="entry name" value="ABC_TM2"/>
    <property type="match status" value="1"/>
</dbReference>
<keyword evidence="7 9" id="KW-1133">Transmembrane helix</keyword>
<evidence type="ECO:0000256" key="1">
    <source>
        <dbReference type="ARBA" id="ARBA00004429"/>
    </source>
</evidence>
<keyword evidence="5" id="KW-0997">Cell inner membrane</keyword>
<name>A0ABU3TQP7_9BACT</name>
<dbReference type="Pfam" id="PF01061">
    <property type="entry name" value="ABC2_membrane"/>
    <property type="match status" value="1"/>
</dbReference>
<dbReference type="InterPro" id="IPR000412">
    <property type="entry name" value="ABC_2_transport"/>
</dbReference>
<evidence type="ECO:0000256" key="5">
    <source>
        <dbReference type="ARBA" id="ARBA00022519"/>
    </source>
</evidence>
<feature type="transmembrane region" description="Helical" evidence="9">
    <location>
        <begin position="67"/>
        <end position="90"/>
    </location>
</feature>
<gene>
    <name evidence="11" type="ORF">PQG45_03895</name>
</gene>
<keyword evidence="4 9" id="KW-1003">Cell membrane</keyword>
<organism evidence="11 12">
    <name type="scientific">Aquirufa regiilacus</name>
    <dbReference type="NCBI Taxonomy" id="3024868"/>
    <lineage>
        <taxon>Bacteria</taxon>
        <taxon>Pseudomonadati</taxon>
        <taxon>Bacteroidota</taxon>
        <taxon>Cytophagia</taxon>
        <taxon>Cytophagales</taxon>
        <taxon>Flectobacillaceae</taxon>
        <taxon>Aquirufa</taxon>
    </lineage>
</organism>
<dbReference type="InterPro" id="IPR013525">
    <property type="entry name" value="ABC2_TM"/>
</dbReference>
<accession>A0ABU3TQP7</accession>
<evidence type="ECO:0000313" key="11">
    <source>
        <dbReference type="EMBL" id="MDU0808176.1"/>
    </source>
</evidence>
<keyword evidence="12" id="KW-1185">Reference proteome</keyword>